<dbReference type="AlphaFoldDB" id="A0A165MXC6"/>
<proteinExistence type="predicted"/>
<keyword evidence="2" id="KW-1185">Reference proteome</keyword>
<dbReference type="InParanoid" id="A0A165MXC6"/>
<gene>
    <name evidence="1" type="ORF">EXIGLDRAFT_762195</name>
</gene>
<name>A0A165MXC6_EXIGL</name>
<reference evidence="1 2" key="1">
    <citation type="journal article" date="2016" name="Mol. Biol. Evol.">
        <title>Comparative Genomics of Early-Diverging Mushroom-Forming Fungi Provides Insights into the Origins of Lignocellulose Decay Capabilities.</title>
        <authorList>
            <person name="Nagy L.G."/>
            <person name="Riley R."/>
            <person name="Tritt A."/>
            <person name="Adam C."/>
            <person name="Daum C."/>
            <person name="Floudas D."/>
            <person name="Sun H."/>
            <person name="Yadav J.S."/>
            <person name="Pangilinan J."/>
            <person name="Larsson K.H."/>
            <person name="Matsuura K."/>
            <person name="Barry K."/>
            <person name="Labutti K."/>
            <person name="Kuo R."/>
            <person name="Ohm R.A."/>
            <person name="Bhattacharya S.S."/>
            <person name="Shirouzu T."/>
            <person name="Yoshinaga Y."/>
            <person name="Martin F.M."/>
            <person name="Grigoriev I.V."/>
            <person name="Hibbett D.S."/>
        </authorList>
    </citation>
    <scope>NUCLEOTIDE SEQUENCE [LARGE SCALE GENOMIC DNA]</scope>
    <source>
        <strain evidence="1 2">HHB12029</strain>
    </source>
</reference>
<dbReference type="EMBL" id="KV425905">
    <property type="protein sequence ID" value="KZV99897.1"/>
    <property type="molecule type" value="Genomic_DNA"/>
</dbReference>
<evidence type="ECO:0000313" key="1">
    <source>
        <dbReference type="EMBL" id="KZV99897.1"/>
    </source>
</evidence>
<evidence type="ECO:0000313" key="2">
    <source>
        <dbReference type="Proteomes" id="UP000077266"/>
    </source>
</evidence>
<organism evidence="1 2">
    <name type="scientific">Exidia glandulosa HHB12029</name>
    <dbReference type="NCBI Taxonomy" id="1314781"/>
    <lineage>
        <taxon>Eukaryota</taxon>
        <taxon>Fungi</taxon>
        <taxon>Dikarya</taxon>
        <taxon>Basidiomycota</taxon>
        <taxon>Agaricomycotina</taxon>
        <taxon>Agaricomycetes</taxon>
        <taxon>Auriculariales</taxon>
        <taxon>Exidiaceae</taxon>
        <taxon>Exidia</taxon>
    </lineage>
</organism>
<dbReference type="Proteomes" id="UP000077266">
    <property type="component" value="Unassembled WGS sequence"/>
</dbReference>
<accession>A0A165MXC6</accession>
<sequence length="199" mass="21392">MARLTLVFEHDASTVSAHSEHVIANTAPSHTRAPSGPLFYDGVFAHAISLAMPARFIDGCPRPRAPDLQFWNLPVRSSCNVTPAPTAYRFFPHHGRARRAAAMVGTLRVAHLRPLACLAHPCPSAVSFTVDVDRAASQRPQCGGERVARSPFAAPVTAIVDSAYPTPPLRSQPRLLLAAPRSVVDRTLIGARTRCCATS</sequence>
<protein>
    <submittedName>
        <fullName evidence="1">Uncharacterized protein</fullName>
    </submittedName>
</protein>